<reference evidence="2" key="3">
    <citation type="submission" date="2024-01" db="EMBL/GenBank/DDBJ databases">
        <authorList>
            <person name="Coelho M.A."/>
            <person name="David-Palma M."/>
            <person name="Shea T."/>
            <person name="Sun S."/>
            <person name="Cuomo C.A."/>
            <person name="Heitman J."/>
        </authorList>
    </citation>
    <scope>NUCLEOTIDE SEQUENCE</scope>
    <source>
        <strain evidence="2">CBS 7841</strain>
    </source>
</reference>
<sequence>MRYPLVAIAAAAMAVAQSNSTEGGVLVPSNITSACSSFLSTLNADSTLSSCVTPLINATASFSPTAAANLTNDTINWTLASICKTNTGCSDSTIRGWLARFYSECYPELTSSTEYNSDVRELYDILYVINPLKGAVCSIDSASQEYCVHEIVSAEAASSNSTGNSTTSGNGTTLLSSFAAGDYFSPIQVAAANLYIEVSVSASGLKKRFLDSVFARRDPAQSVMAAIITPNATTYKTTNLPFLFLQSSMHSKALCTPCTKEVMVSYIKWETQVPYALGLKQSPILGGQSELWSAINNTCGASYINAINSQVGSLISNSSSAGESVFVGQSGVAGMTALIGATLAAGVVALFI</sequence>
<feature type="domain" description="DUF7729" evidence="1">
    <location>
        <begin position="29"/>
        <end position="161"/>
    </location>
</feature>
<dbReference type="GeneID" id="91087392"/>
<dbReference type="Pfam" id="PF24855">
    <property type="entry name" value="DUF7729"/>
    <property type="match status" value="1"/>
</dbReference>
<dbReference type="PROSITE" id="PS51257">
    <property type="entry name" value="PROKAR_LIPOPROTEIN"/>
    <property type="match status" value="1"/>
</dbReference>
<dbReference type="Proteomes" id="UP000094043">
    <property type="component" value="Chromosome 3"/>
</dbReference>
<accession>A0A1E3IPA0</accession>
<dbReference type="KEGG" id="cdep:91087392"/>
<evidence type="ECO:0000313" key="2">
    <source>
        <dbReference type="EMBL" id="WVN87984.1"/>
    </source>
</evidence>
<name>A0A1E3IPA0_9TREE</name>
<reference evidence="2" key="2">
    <citation type="journal article" date="2022" name="Elife">
        <title>Obligate sexual reproduction of a homothallic fungus closely related to the Cryptococcus pathogenic species complex.</title>
        <authorList>
            <person name="Passer A.R."/>
            <person name="Clancey S.A."/>
            <person name="Shea T."/>
            <person name="David-Palma M."/>
            <person name="Averette A.F."/>
            <person name="Boekhout T."/>
            <person name="Porcel B.M."/>
            <person name="Nowrousian M."/>
            <person name="Cuomo C.A."/>
            <person name="Sun S."/>
            <person name="Heitman J."/>
            <person name="Coelho M.A."/>
        </authorList>
    </citation>
    <scope>NUCLEOTIDE SEQUENCE</scope>
    <source>
        <strain evidence="2">CBS 7841</strain>
    </source>
</reference>
<dbReference type="VEuPathDB" id="FungiDB:L203_01542"/>
<keyword evidence="3" id="KW-1185">Reference proteome</keyword>
<dbReference type="AlphaFoldDB" id="A0A1E3IPA0"/>
<proteinExistence type="predicted"/>
<dbReference type="InterPro" id="IPR056146">
    <property type="entry name" value="DUF7729"/>
</dbReference>
<reference evidence="2" key="1">
    <citation type="submission" date="2016-06" db="EMBL/GenBank/DDBJ databases">
        <authorList>
            <person name="Cuomo C."/>
            <person name="Litvintseva A."/>
            <person name="Heitman J."/>
            <person name="Chen Y."/>
            <person name="Sun S."/>
            <person name="Springer D."/>
            <person name="Dromer F."/>
            <person name="Young S."/>
            <person name="Zeng Q."/>
            <person name="Chapman S."/>
            <person name="Gujja S."/>
            <person name="Saif S."/>
            <person name="Birren B."/>
        </authorList>
    </citation>
    <scope>NUCLEOTIDE SEQUENCE</scope>
    <source>
        <strain evidence="2">CBS 7841</strain>
    </source>
</reference>
<dbReference type="EMBL" id="CP143786">
    <property type="protein sequence ID" value="WVN87984.1"/>
    <property type="molecule type" value="Genomic_DNA"/>
</dbReference>
<gene>
    <name evidence="2" type="ORF">L203_103181</name>
</gene>
<dbReference type="RefSeq" id="XP_066068684.1">
    <property type="nucleotide sequence ID" value="XM_066212587.1"/>
</dbReference>
<organism evidence="2 3">
    <name type="scientific">Cryptococcus depauperatus CBS 7841</name>
    <dbReference type="NCBI Taxonomy" id="1295531"/>
    <lineage>
        <taxon>Eukaryota</taxon>
        <taxon>Fungi</taxon>
        <taxon>Dikarya</taxon>
        <taxon>Basidiomycota</taxon>
        <taxon>Agaricomycotina</taxon>
        <taxon>Tremellomycetes</taxon>
        <taxon>Tremellales</taxon>
        <taxon>Cryptococcaceae</taxon>
        <taxon>Cryptococcus</taxon>
    </lineage>
</organism>
<protein>
    <recommendedName>
        <fullName evidence="1">DUF7729 domain-containing protein</fullName>
    </recommendedName>
</protein>
<dbReference type="OrthoDB" id="5588482at2759"/>
<evidence type="ECO:0000259" key="1">
    <source>
        <dbReference type="Pfam" id="PF24855"/>
    </source>
</evidence>
<evidence type="ECO:0000313" key="3">
    <source>
        <dbReference type="Proteomes" id="UP000094043"/>
    </source>
</evidence>